<feature type="domain" description="Response regulatory" evidence="3">
    <location>
        <begin position="3"/>
        <end position="120"/>
    </location>
</feature>
<name>A0A5R9GYD1_9PROT</name>
<dbReference type="PROSITE" id="PS50110">
    <property type="entry name" value="RESPONSE_REGULATORY"/>
    <property type="match status" value="1"/>
</dbReference>
<dbReference type="CDD" id="cd00156">
    <property type="entry name" value="REC"/>
    <property type="match status" value="1"/>
</dbReference>
<dbReference type="InterPro" id="IPR011006">
    <property type="entry name" value="CheY-like_superfamily"/>
</dbReference>
<dbReference type="SUPFAM" id="SSF52172">
    <property type="entry name" value="CheY-like"/>
    <property type="match status" value="1"/>
</dbReference>
<accession>A0A5R9GYD1</accession>
<dbReference type="GO" id="GO:0000160">
    <property type="term" value="P:phosphorelay signal transduction system"/>
    <property type="evidence" value="ECO:0007669"/>
    <property type="project" value="InterPro"/>
</dbReference>
<dbReference type="RefSeq" id="WP_138238871.1">
    <property type="nucleotide sequence ID" value="NZ_VBRY01000004.1"/>
</dbReference>
<dbReference type="Gene3D" id="3.40.50.2300">
    <property type="match status" value="1"/>
</dbReference>
<dbReference type="Pfam" id="PF00072">
    <property type="entry name" value="Response_reg"/>
    <property type="match status" value="1"/>
</dbReference>
<evidence type="ECO:0000259" key="3">
    <source>
        <dbReference type="PROSITE" id="PS50110"/>
    </source>
</evidence>
<protein>
    <submittedName>
        <fullName evidence="4">Response regulator</fullName>
    </submittedName>
</protein>
<reference evidence="4 5" key="1">
    <citation type="journal article" date="2019" name="Appl. Environ. Microbiol.">
        <title>Environmental Evidence and Genomic Insight of Iron-oxidizing Bacteria Preference Towards More Corrosion Resistant Stainless Steel at Higher Salinities.</title>
        <authorList>
            <person name="Garrison C.E."/>
            <person name="Price K.A."/>
            <person name="Field E.K."/>
        </authorList>
    </citation>
    <scope>NUCLEOTIDE SEQUENCE [LARGE SCALE GENOMIC DNA]</scope>
    <source>
        <strain evidence="4 5">P3</strain>
    </source>
</reference>
<dbReference type="Proteomes" id="UP000306585">
    <property type="component" value="Unassembled WGS sequence"/>
</dbReference>
<gene>
    <name evidence="4" type="ORF">FEF65_05900</name>
</gene>
<dbReference type="InterPro" id="IPR050595">
    <property type="entry name" value="Bact_response_regulator"/>
</dbReference>
<feature type="modified residue" description="4-aspartylphosphate" evidence="2">
    <location>
        <position position="52"/>
    </location>
</feature>
<dbReference type="AlphaFoldDB" id="A0A5R9GYD1"/>
<evidence type="ECO:0000256" key="2">
    <source>
        <dbReference type="PROSITE-ProRule" id="PRU00169"/>
    </source>
</evidence>
<evidence type="ECO:0000256" key="1">
    <source>
        <dbReference type="ARBA" id="ARBA00022553"/>
    </source>
</evidence>
<comment type="caution">
    <text evidence="4">The sequence shown here is derived from an EMBL/GenBank/DDBJ whole genome shotgun (WGS) entry which is preliminary data.</text>
</comment>
<keyword evidence="1 2" id="KW-0597">Phosphoprotein</keyword>
<dbReference type="PANTHER" id="PTHR44591:SF23">
    <property type="entry name" value="CHEY SUBFAMILY"/>
    <property type="match status" value="1"/>
</dbReference>
<dbReference type="EMBL" id="VBRY01000004">
    <property type="protein sequence ID" value="TLS67974.1"/>
    <property type="molecule type" value="Genomic_DNA"/>
</dbReference>
<keyword evidence="5" id="KW-1185">Reference proteome</keyword>
<dbReference type="PANTHER" id="PTHR44591">
    <property type="entry name" value="STRESS RESPONSE REGULATOR PROTEIN 1"/>
    <property type="match status" value="1"/>
</dbReference>
<evidence type="ECO:0000313" key="4">
    <source>
        <dbReference type="EMBL" id="TLS67974.1"/>
    </source>
</evidence>
<proteinExistence type="predicted"/>
<dbReference type="InterPro" id="IPR001789">
    <property type="entry name" value="Sig_transdc_resp-reg_receiver"/>
</dbReference>
<sequence length="126" mass="13713">MAKVLLVDDDDLLRCILTEVMISQGYEVIEAADGRPVADMIIREEPDILITDLIMPEQEGLKTIQQARALRPQLPIIAISGGGRTVSTDFLQVALIMGVNATLTKPFDHNQLVALVDQFTGKAKAA</sequence>
<dbReference type="SMART" id="SM00448">
    <property type="entry name" value="REC"/>
    <property type="match status" value="1"/>
</dbReference>
<evidence type="ECO:0000313" key="5">
    <source>
        <dbReference type="Proteomes" id="UP000306585"/>
    </source>
</evidence>
<dbReference type="OrthoDB" id="5291659at2"/>
<organism evidence="4 5">
    <name type="scientific">Mariprofundus erugo</name>
    <dbReference type="NCBI Taxonomy" id="2528639"/>
    <lineage>
        <taxon>Bacteria</taxon>
        <taxon>Pseudomonadati</taxon>
        <taxon>Pseudomonadota</taxon>
        <taxon>Candidatius Mariprofundia</taxon>
        <taxon>Mariprofundales</taxon>
        <taxon>Mariprofundaceae</taxon>
        <taxon>Mariprofundus</taxon>
    </lineage>
</organism>